<evidence type="ECO:0000256" key="4">
    <source>
        <dbReference type="ARBA" id="ARBA00023125"/>
    </source>
</evidence>
<dbReference type="EMBL" id="WJXZ01000006">
    <property type="protein sequence ID" value="MRS61974.1"/>
    <property type="molecule type" value="Genomic_DNA"/>
</dbReference>
<keyword evidence="9" id="KW-1185">Reference proteome</keyword>
<dbReference type="RefSeq" id="WP_154175359.1">
    <property type="nucleotide sequence ID" value="NZ_WJXZ01000006.1"/>
</dbReference>
<keyword evidence="4" id="KW-0238">DNA-binding</keyword>
<dbReference type="GO" id="GO:0000156">
    <property type="term" value="F:phosphorelay response regulator activity"/>
    <property type="evidence" value="ECO:0007669"/>
    <property type="project" value="TreeGrafter"/>
</dbReference>
<keyword evidence="2" id="KW-0902">Two-component regulatory system</keyword>
<dbReference type="OrthoDB" id="1646880at2"/>
<dbReference type="PANTHER" id="PTHR48111">
    <property type="entry name" value="REGULATOR OF RPOS"/>
    <property type="match status" value="1"/>
</dbReference>
<dbReference type="PANTHER" id="PTHR48111:SF1">
    <property type="entry name" value="TWO-COMPONENT RESPONSE REGULATOR ORR33"/>
    <property type="match status" value="1"/>
</dbReference>
<dbReference type="GO" id="GO:0000976">
    <property type="term" value="F:transcription cis-regulatory region binding"/>
    <property type="evidence" value="ECO:0007669"/>
    <property type="project" value="TreeGrafter"/>
</dbReference>
<dbReference type="Proteomes" id="UP000441754">
    <property type="component" value="Unassembled WGS sequence"/>
</dbReference>
<evidence type="ECO:0000313" key="8">
    <source>
        <dbReference type="EMBL" id="MRS61974.1"/>
    </source>
</evidence>
<reference evidence="8 9" key="1">
    <citation type="journal article" date="2018" name="Antonie Van Leeuwenhoek">
        <title>Larkinella terrae sp. nov., isolated from soil on Jeju Island, South Korea.</title>
        <authorList>
            <person name="Ten L.N."/>
            <person name="Jeon J."/>
            <person name="Park S.J."/>
            <person name="Park S."/>
            <person name="Lee S.Y."/>
            <person name="Kim M.K."/>
            <person name="Jung H.Y."/>
        </authorList>
    </citation>
    <scope>NUCLEOTIDE SEQUENCE [LARGE SCALE GENOMIC DNA]</scope>
    <source>
        <strain evidence="8 9">KCTC 52001</strain>
    </source>
</reference>
<name>A0A7K0EJK7_9BACT</name>
<evidence type="ECO:0000256" key="2">
    <source>
        <dbReference type="ARBA" id="ARBA00023012"/>
    </source>
</evidence>
<keyword evidence="5" id="KW-0804">Transcription</keyword>
<feature type="domain" description="Response regulatory" evidence="7">
    <location>
        <begin position="5"/>
        <end position="121"/>
    </location>
</feature>
<organism evidence="8 9">
    <name type="scientific">Larkinella terrae</name>
    <dbReference type="NCBI Taxonomy" id="2025311"/>
    <lineage>
        <taxon>Bacteria</taxon>
        <taxon>Pseudomonadati</taxon>
        <taxon>Bacteroidota</taxon>
        <taxon>Cytophagia</taxon>
        <taxon>Cytophagales</taxon>
        <taxon>Spirosomataceae</taxon>
        <taxon>Larkinella</taxon>
    </lineage>
</organism>
<dbReference type="SMART" id="SM00850">
    <property type="entry name" value="LytTR"/>
    <property type="match status" value="1"/>
</dbReference>
<sequence>MESLQILIIEDDLLTATDLKDALESAGHRVPTIARNYQEAMAAVRQQKPDMALVDIHLERSTADGISTARDMLAIHRMPIIYLTANSEVPTFQRAKETDPAAYLIKPFHQNEIVFQIELAYCNRSTNNRQTNHQENAETLFLPINKGYEQVAKKDVLYLLAEGAYVKVFMLNTEKPHLLSMNLGYLAQYFPLSHFYRLSRSLLINLNHVERMEQNQLFMRHHNTPILVPTNSRADLLKKLGVIRTR</sequence>
<proteinExistence type="predicted"/>
<dbReference type="GO" id="GO:0005829">
    <property type="term" value="C:cytosol"/>
    <property type="evidence" value="ECO:0007669"/>
    <property type="project" value="TreeGrafter"/>
</dbReference>
<dbReference type="InterPro" id="IPR001789">
    <property type="entry name" value="Sig_transdc_resp-reg_receiver"/>
</dbReference>
<dbReference type="AlphaFoldDB" id="A0A7K0EJK7"/>
<dbReference type="InterPro" id="IPR011006">
    <property type="entry name" value="CheY-like_superfamily"/>
</dbReference>
<dbReference type="PROSITE" id="PS50110">
    <property type="entry name" value="RESPONSE_REGULATORY"/>
    <property type="match status" value="1"/>
</dbReference>
<dbReference type="GO" id="GO:0032993">
    <property type="term" value="C:protein-DNA complex"/>
    <property type="evidence" value="ECO:0007669"/>
    <property type="project" value="TreeGrafter"/>
</dbReference>
<dbReference type="SUPFAM" id="SSF52172">
    <property type="entry name" value="CheY-like"/>
    <property type="match status" value="1"/>
</dbReference>
<evidence type="ECO:0000259" key="7">
    <source>
        <dbReference type="PROSITE" id="PS50110"/>
    </source>
</evidence>
<dbReference type="Gene3D" id="2.40.50.1020">
    <property type="entry name" value="LytTr DNA-binding domain"/>
    <property type="match status" value="1"/>
</dbReference>
<evidence type="ECO:0000256" key="1">
    <source>
        <dbReference type="ARBA" id="ARBA00022553"/>
    </source>
</evidence>
<dbReference type="CDD" id="cd17534">
    <property type="entry name" value="REC_DC-like"/>
    <property type="match status" value="1"/>
</dbReference>
<evidence type="ECO:0000313" key="9">
    <source>
        <dbReference type="Proteomes" id="UP000441754"/>
    </source>
</evidence>
<keyword evidence="1 6" id="KW-0597">Phosphoprotein</keyword>
<dbReference type="InterPro" id="IPR039420">
    <property type="entry name" value="WalR-like"/>
</dbReference>
<evidence type="ECO:0000256" key="3">
    <source>
        <dbReference type="ARBA" id="ARBA00023015"/>
    </source>
</evidence>
<evidence type="ECO:0000256" key="6">
    <source>
        <dbReference type="PROSITE-ProRule" id="PRU00169"/>
    </source>
</evidence>
<dbReference type="SMART" id="SM00448">
    <property type="entry name" value="REC"/>
    <property type="match status" value="1"/>
</dbReference>
<dbReference type="Gene3D" id="3.40.50.2300">
    <property type="match status" value="1"/>
</dbReference>
<protein>
    <submittedName>
        <fullName evidence="8">Response regulator</fullName>
    </submittedName>
</protein>
<dbReference type="Pfam" id="PF04397">
    <property type="entry name" value="LytTR"/>
    <property type="match status" value="1"/>
</dbReference>
<gene>
    <name evidence="8" type="ORF">GJJ30_11805</name>
</gene>
<evidence type="ECO:0000256" key="5">
    <source>
        <dbReference type="ARBA" id="ARBA00023163"/>
    </source>
</evidence>
<dbReference type="Pfam" id="PF00072">
    <property type="entry name" value="Response_reg"/>
    <property type="match status" value="1"/>
</dbReference>
<dbReference type="GO" id="GO:0006355">
    <property type="term" value="P:regulation of DNA-templated transcription"/>
    <property type="evidence" value="ECO:0007669"/>
    <property type="project" value="TreeGrafter"/>
</dbReference>
<comment type="caution">
    <text evidence="8">The sequence shown here is derived from an EMBL/GenBank/DDBJ whole genome shotgun (WGS) entry which is preliminary data.</text>
</comment>
<feature type="modified residue" description="4-aspartylphosphate" evidence="6">
    <location>
        <position position="55"/>
    </location>
</feature>
<accession>A0A7K0EJK7</accession>
<keyword evidence="3" id="KW-0805">Transcription regulation</keyword>
<dbReference type="InterPro" id="IPR007492">
    <property type="entry name" value="LytTR_DNA-bd_dom"/>
</dbReference>